<dbReference type="Pfam" id="PF00753">
    <property type="entry name" value="Lactamase_B"/>
    <property type="match status" value="1"/>
</dbReference>
<dbReference type="InterPro" id="IPR001279">
    <property type="entry name" value="Metallo-B-lactamas"/>
</dbReference>
<evidence type="ECO:0000259" key="1">
    <source>
        <dbReference type="SMART" id="SM00849"/>
    </source>
</evidence>
<dbReference type="Proteomes" id="UP000198988">
    <property type="component" value="Unassembled WGS sequence"/>
</dbReference>
<reference evidence="4 5" key="2">
    <citation type="submission" date="2016-06" db="EMBL/GenBank/DDBJ databases">
        <authorList>
            <person name="Petersen J."/>
            <person name="Sayavedra L."/>
        </authorList>
    </citation>
    <scope>NUCLEOTIDE SEQUENCE [LARGE SCALE GENOMIC DNA]</scope>
    <source>
        <strain evidence="5">BazSymA</strain>
        <strain evidence="4">BazSymB</strain>
    </source>
</reference>
<dbReference type="OrthoDB" id="9769598at2"/>
<gene>
    <name evidence="3" type="ORF">BAZSYMA_ACONTIG00088_12</name>
    <name evidence="2" type="ORF">BAZSYMB_SCAFFOLD00001_60</name>
</gene>
<dbReference type="Proteomes" id="UP000198559">
    <property type="component" value="Unassembled WGS sequence"/>
</dbReference>
<sequence>MGDIMQSIFENKTMKKLLLILTAVFLVTTVIWLSQSSEKYRFDKIADNVYVIHGPLDEPNPENRGFMNNPGLIVGKSGAVIVDPGGTYQVGRMVLKKVKVITDKPIVAVFNTHVHGDHWLGNQAIIEQYPKVKIYAHPNMIEQAKSGEGERWVKLMHDLTKGTSDGTKPTYPTKASTHLKVVNAGGEAFKIHHNITGVAHTNTDIMVEHIKSKTLFMGDNGLLHRHGRFDNTSDMHGNIKVLEYAINLDLDYYVPGHGPTGNAKSTVQPFLSYLRIVRDEVKKGYAKDLADYEIKPLADKKLTPYHDWHGYKSNMGKHIGKMLSEIENLDE</sequence>
<evidence type="ECO:0000313" key="5">
    <source>
        <dbReference type="Proteomes" id="UP000198988"/>
    </source>
</evidence>
<dbReference type="STRING" id="235205.BAZSYMB_SCAFFOLD00001_60"/>
<evidence type="ECO:0000313" key="3">
    <source>
        <dbReference type="EMBL" id="SEH96015.1"/>
    </source>
</evidence>
<evidence type="ECO:0000313" key="4">
    <source>
        <dbReference type="Proteomes" id="UP000198559"/>
    </source>
</evidence>
<dbReference type="InterPro" id="IPR050855">
    <property type="entry name" value="NDM-1-like"/>
</dbReference>
<dbReference type="EMBL" id="CDSC02000366">
    <property type="protein sequence ID" value="SEH96015.1"/>
    <property type="molecule type" value="Genomic_DNA"/>
</dbReference>
<dbReference type="PANTHER" id="PTHR42951">
    <property type="entry name" value="METALLO-BETA-LACTAMASE DOMAIN-CONTAINING"/>
    <property type="match status" value="1"/>
</dbReference>
<dbReference type="SUPFAM" id="SSF56281">
    <property type="entry name" value="Metallo-hydrolase/oxidoreductase"/>
    <property type="match status" value="1"/>
</dbReference>
<accession>A0A1H6M413</accession>
<dbReference type="CDD" id="cd16282">
    <property type="entry name" value="metallo-hydrolase-like_MBL-fold"/>
    <property type="match status" value="1"/>
</dbReference>
<protein>
    <submittedName>
        <fullName evidence="3">Beta-lactamase domain protein</fullName>
    </submittedName>
</protein>
<dbReference type="InterPro" id="IPR036866">
    <property type="entry name" value="RibonucZ/Hydroxyglut_hydro"/>
</dbReference>
<dbReference type="AlphaFoldDB" id="A0A1H6M413"/>
<reference evidence="3" key="1">
    <citation type="submission" date="2016-06" db="EMBL/GenBank/DDBJ databases">
        <authorList>
            <person name="Olsen C.W."/>
            <person name="Carey S."/>
            <person name="Hinshaw L."/>
            <person name="Karasin A.I."/>
        </authorList>
    </citation>
    <scope>NUCLEOTIDE SEQUENCE [LARGE SCALE GENOMIC DNA]</scope>
    <source>
        <strain evidence="3">BazSymA</strain>
        <strain evidence="2">BazSymB</strain>
    </source>
</reference>
<proteinExistence type="predicted"/>
<dbReference type="Gene3D" id="3.60.15.10">
    <property type="entry name" value="Ribonuclease Z/Hydroxyacylglutathione hydrolase-like"/>
    <property type="match status" value="1"/>
</dbReference>
<feature type="domain" description="Metallo-beta-lactamase" evidence="1">
    <location>
        <begin position="67"/>
        <end position="257"/>
    </location>
</feature>
<dbReference type="SMART" id="SM00849">
    <property type="entry name" value="Lactamase_B"/>
    <property type="match status" value="1"/>
</dbReference>
<organism evidence="3 5">
    <name type="scientific">Bathymodiolus azoricus thioautotrophic gill symbiont</name>
    <dbReference type="NCBI Taxonomy" id="235205"/>
    <lineage>
        <taxon>Bacteria</taxon>
        <taxon>Pseudomonadati</taxon>
        <taxon>Pseudomonadota</taxon>
        <taxon>Gammaproteobacteria</taxon>
        <taxon>sulfur-oxidizing symbionts</taxon>
    </lineage>
</organism>
<dbReference type="EMBL" id="CVUD02000116">
    <property type="protein sequence ID" value="SEH74713.1"/>
    <property type="molecule type" value="Genomic_DNA"/>
</dbReference>
<evidence type="ECO:0000313" key="2">
    <source>
        <dbReference type="EMBL" id="SEH74713.1"/>
    </source>
</evidence>
<name>A0A1H6M413_9GAMM</name>